<dbReference type="AlphaFoldDB" id="A0A848KES7"/>
<evidence type="ECO:0000256" key="1">
    <source>
        <dbReference type="SAM" id="SignalP"/>
    </source>
</evidence>
<organism evidence="2 3">
    <name type="scientific">Antrihabitans stalactiti</name>
    <dbReference type="NCBI Taxonomy" id="2584121"/>
    <lineage>
        <taxon>Bacteria</taxon>
        <taxon>Bacillati</taxon>
        <taxon>Actinomycetota</taxon>
        <taxon>Actinomycetes</taxon>
        <taxon>Mycobacteriales</taxon>
        <taxon>Nocardiaceae</taxon>
        <taxon>Antrihabitans</taxon>
    </lineage>
</organism>
<accession>A0A848KES7</accession>
<reference evidence="2 3" key="1">
    <citation type="submission" date="2019-05" db="EMBL/GenBank/DDBJ databases">
        <authorList>
            <person name="Lee S.D."/>
        </authorList>
    </citation>
    <scope>NUCLEOTIDE SEQUENCE [LARGE SCALE GENOMIC DNA]</scope>
    <source>
        <strain evidence="2 3">YC2-7</strain>
    </source>
</reference>
<dbReference type="RefSeq" id="WP_169585400.1">
    <property type="nucleotide sequence ID" value="NZ_VCQU01000002.1"/>
</dbReference>
<evidence type="ECO:0000313" key="2">
    <source>
        <dbReference type="EMBL" id="NMN94660.1"/>
    </source>
</evidence>
<name>A0A848KES7_9NOCA</name>
<feature type="signal peptide" evidence="1">
    <location>
        <begin position="1"/>
        <end position="25"/>
    </location>
</feature>
<keyword evidence="3" id="KW-1185">Reference proteome</keyword>
<reference evidence="2 3" key="2">
    <citation type="submission" date="2020-06" db="EMBL/GenBank/DDBJ databases">
        <title>Antribacter stalactiti gen. nov., sp. nov., a new member of the family Nacardiaceae isolated from a cave.</title>
        <authorList>
            <person name="Kim I.S."/>
        </authorList>
    </citation>
    <scope>NUCLEOTIDE SEQUENCE [LARGE SCALE GENOMIC DNA]</scope>
    <source>
        <strain evidence="2 3">YC2-7</strain>
    </source>
</reference>
<evidence type="ECO:0000313" key="3">
    <source>
        <dbReference type="Proteomes" id="UP000535543"/>
    </source>
</evidence>
<comment type="caution">
    <text evidence="2">The sequence shown here is derived from an EMBL/GenBank/DDBJ whole genome shotgun (WGS) entry which is preliminary data.</text>
</comment>
<protein>
    <submittedName>
        <fullName evidence="2">Uncharacterized protein</fullName>
    </submittedName>
</protein>
<dbReference type="Proteomes" id="UP000535543">
    <property type="component" value="Unassembled WGS sequence"/>
</dbReference>
<dbReference type="EMBL" id="VCQU01000002">
    <property type="protein sequence ID" value="NMN94660.1"/>
    <property type="molecule type" value="Genomic_DNA"/>
</dbReference>
<proteinExistence type="predicted"/>
<feature type="chain" id="PRO_5032849640" evidence="1">
    <location>
        <begin position="26"/>
        <end position="180"/>
    </location>
</feature>
<sequence>MRSFLLVALSLIVVTIGGTSGVARAAPLDYGNGCALYPDNRAATVDALRFRCSPQQAAQIYAAASPGAVPTGVLNGWVTSPPPLALLAPPFWIGKTFYTGPNGGMLQNRLTGAGFEAWPAFVYIGASWVDQQPTWVLDYAPSPTPPVHDEIREITPGVWFGYSYWRGIFASPQLLAFIVA</sequence>
<keyword evidence="1" id="KW-0732">Signal</keyword>
<gene>
    <name evidence="2" type="ORF">FGL95_06360</name>
</gene>